<evidence type="ECO:0000256" key="1">
    <source>
        <dbReference type="ARBA" id="ARBA00022741"/>
    </source>
</evidence>
<gene>
    <name evidence="11" type="primary">LOC118409413</name>
</gene>
<dbReference type="GO" id="GO:0000166">
    <property type="term" value="F:nucleotide binding"/>
    <property type="evidence" value="ECO:0007669"/>
    <property type="project" value="UniProtKB-KW"/>
</dbReference>
<dbReference type="GO" id="GO:0016787">
    <property type="term" value="F:hydrolase activity"/>
    <property type="evidence" value="ECO:0007669"/>
    <property type="project" value="UniProtKB-KW"/>
</dbReference>
<evidence type="ECO:0000256" key="4">
    <source>
        <dbReference type="ARBA" id="ARBA00025764"/>
    </source>
</evidence>
<dbReference type="Proteomes" id="UP000001554">
    <property type="component" value="Chromosome 2"/>
</dbReference>
<dbReference type="PROSITE" id="PS51084">
    <property type="entry name" value="HIT_2"/>
    <property type="match status" value="1"/>
</dbReference>
<dbReference type="OrthoDB" id="1915375at2759"/>
<comment type="catalytic activity">
    <reaction evidence="3">
        <text>adenosine 5'-phosphoramidate + H2O = NH4(+) + AMP</text>
        <dbReference type="Rhea" id="RHEA:67916"/>
        <dbReference type="ChEBI" id="CHEBI:15377"/>
        <dbReference type="ChEBI" id="CHEBI:28938"/>
        <dbReference type="ChEBI" id="CHEBI:57890"/>
        <dbReference type="ChEBI" id="CHEBI:456215"/>
    </reaction>
</comment>
<reference evidence="10" key="1">
    <citation type="journal article" date="2020" name="Nat. Ecol. Evol.">
        <title>Deeply conserved synteny resolves early events in vertebrate evolution.</title>
        <authorList>
            <person name="Simakov O."/>
            <person name="Marletaz F."/>
            <person name="Yue J.X."/>
            <person name="O'Connell B."/>
            <person name="Jenkins J."/>
            <person name="Brandt A."/>
            <person name="Calef R."/>
            <person name="Tung C.H."/>
            <person name="Huang T.K."/>
            <person name="Schmutz J."/>
            <person name="Satoh N."/>
            <person name="Yu J.K."/>
            <person name="Putnam N.H."/>
            <person name="Green R.E."/>
            <person name="Rokhsar D.S."/>
        </authorList>
    </citation>
    <scope>NUCLEOTIDE SEQUENCE [LARGE SCALE GENOMIC DNA]</scope>
    <source>
        <strain evidence="10">S238N-H82</strain>
    </source>
</reference>
<feature type="domain" description="HIT" evidence="9">
    <location>
        <begin position="6"/>
        <end position="115"/>
    </location>
</feature>
<dbReference type="KEGG" id="bfo:118409413"/>
<accession>A0A9J7KM40</accession>
<evidence type="ECO:0000256" key="8">
    <source>
        <dbReference type="SAM" id="MobiDB-lite"/>
    </source>
</evidence>
<keyword evidence="10" id="KW-1185">Reference proteome</keyword>
<keyword evidence="2" id="KW-0378">Hydrolase</keyword>
<evidence type="ECO:0000313" key="11">
    <source>
        <dbReference type="RefSeq" id="XP_035666322.1"/>
    </source>
</evidence>
<dbReference type="PANTHER" id="PTHR12486">
    <property type="entry name" value="APRATAXIN-RELATED"/>
    <property type="match status" value="1"/>
</dbReference>
<dbReference type="PANTHER" id="PTHR12486:SF5">
    <property type="entry name" value="ADENOSINE 5'-MONOPHOSPHORAMIDASE HINT3"/>
    <property type="match status" value="1"/>
</dbReference>
<evidence type="ECO:0000256" key="2">
    <source>
        <dbReference type="ARBA" id="ARBA00022801"/>
    </source>
</evidence>
<dbReference type="RefSeq" id="XP_035666322.1">
    <property type="nucleotide sequence ID" value="XM_035810429.1"/>
</dbReference>
<organism evidence="10 11">
    <name type="scientific">Branchiostoma floridae</name>
    <name type="common">Florida lancelet</name>
    <name type="synonym">Amphioxus</name>
    <dbReference type="NCBI Taxonomy" id="7739"/>
    <lineage>
        <taxon>Eukaryota</taxon>
        <taxon>Metazoa</taxon>
        <taxon>Chordata</taxon>
        <taxon>Cephalochordata</taxon>
        <taxon>Leptocardii</taxon>
        <taxon>Amphioxiformes</taxon>
        <taxon>Branchiostomatidae</taxon>
        <taxon>Branchiostoma</taxon>
    </lineage>
</organism>
<evidence type="ECO:0000256" key="5">
    <source>
        <dbReference type="ARBA" id="ARBA00039802"/>
    </source>
</evidence>
<evidence type="ECO:0000256" key="7">
    <source>
        <dbReference type="PROSITE-ProRule" id="PRU00464"/>
    </source>
</evidence>
<evidence type="ECO:0000259" key="9">
    <source>
        <dbReference type="PROSITE" id="PS51084"/>
    </source>
</evidence>
<dbReference type="InterPro" id="IPR036265">
    <property type="entry name" value="HIT-like_sf"/>
</dbReference>
<reference evidence="11" key="2">
    <citation type="submission" date="2025-08" db="UniProtKB">
        <authorList>
            <consortium name="RefSeq"/>
        </authorList>
    </citation>
    <scope>IDENTIFICATION</scope>
    <source>
        <strain evidence="11">S238N-H82</strain>
        <tissue evidence="11">Testes</tissue>
    </source>
</reference>
<dbReference type="Gene3D" id="3.30.428.10">
    <property type="entry name" value="HIT-like"/>
    <property type="match status" value="1"/>
</dbReference>
<dbReference type="SUPFAM" id="SSF54197">
    <property type="entry name" value="HIT-like"/>
    <property type="match status" value="1"/>
</dbReference>
<dbReference type="GeneID" id="118409413"/>
<evidence type="ECO:0000256" key="3">
    <source>
        <dbReference type="ARBA" id="ARBA00024472"/>
    </source>
</evidence>
<dbReference type="Pfam" id="PF11969">
    <property type="entry name" value="DcpS_C"/>
    <property type="match status" value="1"/>
</dbReference>
<evidence type="ECO:0000313" key="10">
    <source>
        <dbReference type="Proteomes" id="UP000001554"/>
    </source>
</evidence>
<comment type="similarity">
    <text evidence="4">Belongs to the HINT family.</text>
</comment>
<keyword evidence="1" id="KW-0547">Nucleotide-binding</keyword>
<name>A0A9J7KM40_BRAFL</name>
<sequence length="163" mass="18440">MARRCIFCTIARGEEPKTTLLHEDERFVAFRDRSPAAAHHYLIIPKEHMGNPATLTNKDIPLVESLAEVGNKVLQEQGGNMEDKRLGFHWPPFNSIDHLHLHVLSPDSQMGFLSRLVYRPAFWFVTIDKLLERLQAVPGDQQPSPPSSTSQQQSETKAEGEQS</sequence>
<dbReference type="AlphaFoldDB" id="A0A9J7KM40"/>
<dbReference type="InterPro" id="IPR011146">
    <property type="entry name" value="HIT-like"/>
</dbReference>
<feature type="short sequence motif" description="Histidine triad motif" evidence="7">
    <location>
        <begin position="98"/>
        <end position="102"/>
    </location>
</feature>
<dbReference type="OMA" id="EKKCIFC"/>
<protein>
    <recommendedName>
        <fullName evidence="5">Adenosine 5'-monophosphoramidase HINT3</fullName>
    </recommendedName>
    <alternativeName>
        <fullName evidence="6">Histidine triad nucleotide-binding protein 3</fullName>
    </alternativeName>
</protein>
<feature type="region of interest" description="Disordered" evidence="8">
    <location>
        <begin position="136"/>
        <end position="163"/>
    </location>
</feature>
<evidence type="ECO:0000256" key="6">
    <source>
        <dbReference type="ARBA" id="ARBA00042361"/>
    </source>
</evidence>
<proteinExistence type="inferred from homology"/>